<evidence type="ECO:0000256" key="1">
    <source>
        <dbReference type="SAM" id="MobiDB-lite"/>
    </source>
</evidence>
<feature type="compositionally biased region" description="Acidic residues" evidence="1">
    <location>
        <begin position="46"/>
        <end position="57"/>
    </location>
</feature>
<gene>
    <name evidence="3" type="ORF">FXF36_05135</name>
</gene>
<dbReference type="RefSeq" id="WP_151622779.1">
    <property type="nucleotide sequence ID" value="NZ_CP043028.1"/>
</dbReference>
<accession>A0A5P6VNN8</accession>
<feature type="region of interest" description="Disordered" evidence="1">
    <location>
        <begin position="24"/>
        <end position="61"/>
    </location>
</feature>
<dbReference type="OrthoDB" id="2054303at2"/>
<sequence>MKNKILSTVIIAAMGLSLVACGNTESTTENTTESSKPEIETATENTPEEESAAELSDEEKSAKFTDYTDSLKKLTGTNFKMSTTYSEENGFDAVIDGESGTLFWEYPLNADCLITADYNSSTNSLTFNSHALNSQGELDTISAVSLDNFIAFTDDCKILFSGLSLTTEREAIMVESRGLAYTYADGVDYRITLIEVGADGTLDVIYEDGLCGSGDEDITADIRKSFNEALDSNYSKDEFEDSFYNGNLIIEQENKPVWAKITFKSDTAKLADTGDWDSVNEVTSKLYELSSTNGEPLYWGEGQFTAE</sequence>
<proteinExistence type="predicted"/>
<organism evidence="3 4">
    <name type="scientific">Pseudobutyrivibrio xylanivorans</name>
    <dbReference type="NCBI Taxonomy" id="185007"/>
    <lineage>
        <taxon>Bacteria</taxon>
        <taxon>Bacillati</taxon>
        <taxon>Bacillota</taxon>
        <taxon>Clostridia</taxon>
        <taxon>Lachnospirales</taxon>
        <taxon>Lachnospiraceae</taxon>
        <taxon>Pseudobutyrivibrio</taxon>
    </lineage>
</organism>
<feature type="compositionally biased region" description="Low complexity" evidence="1">
    <location>
        <begin position="24"/>
        <end position="34"/>
    </location>
</feature>
<feature type="signal peptide" evidence="2">
    <location>
        <begin position="1"/>
        <end position="22"/>
    </location>
</feature>
<feature type="chain" id="PRO_5038927150" evidence="2">
    <location>
        <begin position="23"/>
        <end position="307"/>
    </location>
</feature>
<dbReference type="KEGG" id="pxv:FXF36_05135"/>
<dbReference type="Proteomes" id="UP000327030">
    <property type="component" value="Chromosome 1"/>
</dbReference>
<dbReference type="EMBL" id="CP043028">
    <property type="protein sequence ID" value="QFJ54285.1"/>
    <property type="molecule type" value="Genomic_DNA"/>
</dbReference>
<keyword evidence="2" id="KW-0732">Signal</keyword>
<name>A0A5P6VNN8_PSEXY</name>
<evidence type="ECO:0000313" key="4">
    <source>
        <dbReference type="Proteomes" id="UP000327030"/>
    </source>
</evidence>
<reference evidence="4" key="1">
    <citation type="submission" date="2019-08" db="EMBL/GenBank/DDBJ databases">
        <title>Complete Genome Sequence of the Polysaccharide-Degrading Rumen Bacterium Pseudobutyrivibrio xylanivorans MA3014.</title>
        <authorList>
            <person name="Palevich N."/>
            <person name="Maclean P.H."/>
            <person name="Kelly W.J."/>
            <person name="Leahy S.C."/>
            <person name="Rakonjac J."/>
            <person name="Attwood G.T."/>
        </authorList>
    </citation>
    <scope>NUCLEOTIDE SEQUENCE [LARGE SCALE GENOMIC DNA]</scope>
    <source>
        <strain evidence="4">MA3014</strain>
    </source>
</reference>
<evidence type="ECO:0000256" key="2">
    <source>
        <dbReference type="SAM" id="SignalP"/>
    </source>
</evidence>
<dbReference type="PROSITE" id="PS51257">
    <property type="entry name" value="PROKAR_LIPOPROTEIN"/>
    <property type="match status" value="1"/>
</dbReference>
<dbReference type="AlphaFoldDB" id="A0A5P6VNN8"/>
<protein>
    <submittedName>
        <fullName evidence="3">Uncharacterized protein</fullName>
    </submittedName>
</protein>
<evidence type="ECO:0000313" key="3">
    <source>
        <dbReference type="EMBL" id="QFJ54285.1"/>
    </source>
</evidence>